<keyword evidence="8" id="KW-1185">Reference proteome</keyword>
<feature type="region of interest" description="Disordered" evidence="5">
    <location>
        <begin position="101"/>
        <end position="122"/>
    </location>
</feature>
<evidence type="ECO:0000256" key="2">
    <source>
        <dbReference type="ARBA" id="ARBA00023015"/>
    </source>
</evidence>
<dbReference type="AlphaFoldDB" id="A0AAD8MTX9"/>
<comment type="subcellular location">
    <subcellularLocation>
        <location evidence="1">Nucleus</location>
    </subcellularLocation>
</comment>
<keyword evidence="4" id="KW-0539">Nucleus</keyword>
<dbReference type="PANTHER" id="PTHR46196">
    <property type="entry name" value="TRANSCRIPTION FACTOR BHLH155-LIKE ISOFORM X1-RELATED"/>
    <property type="match status" value="1"/>
</dbReference>
<dbReference type="InterPro" id="IPR011598">
    <property type="entry name" value="bHLH_dom"/>
</dbReference>
<reference evidence="7" key="1">
    <citation type="submission" date="2023-02" db="EMBL/GenBank/DDBJ databases">
        <title>Genome of toxic invasive species Heracleum sosnowskyi carries increased number of genes despite the absence of recent whole-genome duplications.</title>
        <authorList>
            <person name="Schelkunov M."/>
            <person name="Shtratnikova V."/>
            <person name="Makarenko M."/>
            <person name="Klepikova A."/>
            <person name="Omelchenko D."/>
            <person name="Novikova G."/>
            <person name="Obukhova E."/>
            <person name="Bogdanov V."/>
            <person name="Penin A."/>
            <person name="Logacheva M."/>
        </authorList>
    </citation>
    <scope>NUCLEOTIDE SEQUENCE</scope>
    <source>
        <strain evidence="7">Hsosn_3</strain>
        <tissue evidence="7">Leaf</tissue>
    </source>
</reference>
<dbReference type="Proteomes" id="UP001237642">
    <property type="component" value="Unassembled WGS sequence"/>
</dbReference>
<reference evidence="7" key="2">
    <citation type="submission" date="2023-05" db="EMBL/GenBank/DDBJ databases">
        <authorList>
            <person name="Schelkunov M.I."/>
        </authorList>
    </citation>
    <scope>NUCLEOTIDE SEQUENCE</scope>
    <source>
        <strain evidence="7">Hsosn_3</strain>
        <tissue evidence="7">Leaf</tissue>
    </source>
</reference>
<proteinExistence type="predicted"/>
<accession>A0AAD8MTX9</accession>
<evidence type="ECO:0000256" key="5">
    <source>
        <dbReference type="SAM" id="MobiDB-lite"/>
    </source>
</evidence>
<dbReference type="GO" id="GO:0046983">
    <property type="term" value="F:protein dimerization activity"/>
    <property type="evidence" value="ECO:0007669"/>
    <property type="project" value="InterPro"/>
</dbReference>
<evidence type="ECO:0000256" key="1">
    <source>
        <dbReference type="ARBA" id="ARBA00004123"/>
    </source>
</evidence>
<evidence type="ECO:0000256" key="4">
    <source>
        <dbReference type="ARBA" id="ARBA00023242"/>
    </source>
</evidence>
<comment type="caution">
    <text evidence="7">The sequence shown here is derived from an EMBL/GenBank/DDBJ whole genome shotgun (WGS) entry which is preliminary data.</text>
</comment>
<evidence type="ECO:0000256" key="3">
    <source>
        <dbReference type="ARBA" id="ARBA00023163"/>
    </source>
</evidence>
<gene>
    <name evidence="7" type="ORF">POM88_022699</name>
</gene>
<evidence type="ECO:0000259" key="6">
    <source>
        <dbReference type="PROSITE" id="PS50888"/>
    </source>
</evidence>
<feature type="compositionally biased region" description="Basic and acidic residues" evidence="5">
    <location>
        <begin position="112"/>
        <end position="122"/>
    </location>
</feature>
<protein>
    <recommendedName>
        <fullName evidence="6">BHLH domain-containing protein</fullName>
    </recommendedName>
</protein>
<evidence type="ECO:0000313" key="7">
    <source>
        <dbReference type="EMBL" id="KAK1384964.1"/>
    </source>
</evidence>
<dbReference type="GO" id="GO:0003700">
    <property type="term" value="F:DNA-binding transcription factor activity"/>
    <property type="evidence" value="ECO:0007669"/>
    <property type="project" value="InterPro"/>
</dbReference>
<sequence>MINNGAEHLLEAVVTNVCQSISDVKCDNSKLGAVETLFTVENILEPCISDNHTIGLTNYSYDRSSLVEDCLSFSKVYGDKPSKGISSASLSACSEQLERPEKLTKMNKKRAKPGENCRPRPRDRQLIQDRIKELRDLVPNGSKCSIDSLLE</sequence>
<dbReference type="GO" id="GO:0005634">
    <property type="term" value="C:nucleus"/>
    <property type="evidence" value="ECO:0007669"/>
    <property type="project" value="UniProtKB-SubCell"/>
</dbReference>
<dbReference type="InterPro" id="IPR043561">
    <property type="entry name" value="LHW-like"/>
</dbReference>
<keyword evidence="3" id="KW-0804">Transcription</keyword>
<dbReference type="EMBL" id="JAUIZM010000005">
    <property type="protein sequence ID" value="KAK1384964.1"/>
    <property type="molecule type" value="Genomic_DNA"/>
</dbReference>
<evidence type="ECO:0000313" key="8">
    <source>
        <dbReference type="Proteomes" id="UP001237642"/>
    </source>
</evidence>
<dbReference type="PROSITE" id="PS50888">
    <property type="entry name" value="BHLH"/>
    <property type="match status" value="1"/>
</dbReference>
<name>A0AAD8MTX9_9APIA</name>
<feature type="domain" description="BHLH" evidence="6">
    <location>
        <begin position="111"/>
        <end position="151"/>
    </location>
</feature>
<keyword evidence="2" id="KW-0805">Transcription regulation</keyword>
<organism evidence="7 8">
    <name type="scientific">Heracleum sosnowskyi</name>
    <dbReference type="NCBI Taxonomy" id="360622"/>
    <lineage>
        <taxon>Eukaryota</taxon>
        <taxon>Viridiplantae</taxon>
        <taxon>Streptophyta</taxon>
        <taxon>Embryophyta</taxon>
        <taxon>Tracheophyta</taxon>
        <taxon>Spermatophyta</taxon>
        <taxon>Magnoliopsida</taxon>
        <taxon>eudicotyledons</taxon>
        <taxon>Gunneridae</taxon>
        <taxon>Pentapetalae</taxon>
        <taxon>asterids</taxon>
        <taxon>campanulids</taxon>
        <taxon>Apiales</taxon>
        <taxon>Apiaceae</taxon>
        <taxon>Apioideae</taxon>
        <taxon>apioid superclade</taxon>
        <taxon>Tordylieae</taxon>
        <taxon>Tordyliinae</taxon>
        <taxon>Heracleum</taxon>
    </lineage>
</organism>
<dbReference type="Pfam" id="PF23176">
    <property type="entry name" value="bHLH_LHW"/>
    <property type="match status" value="1"/>
</dbReference>
<dbReference type="PANTHER" id="PTHR46196:SF1">
    <property type="entry name" value="TRANSCRIPTION FACTOR EMB1444-RELATED"/>
    <property type="match status" value="1"/>
</dbReference>